<dbReference type="Pfam" id="PF08310">
    <property type="entry name" value="LGFP"/>
    <property type="match status" value="2"/>
</dbReference>
<protein>
    <submittedName>
        <fullName evidence="2">Esterase</fullName>
    </submittedName>
</protein>
<dbReference type="Proteomes" id="UP000093592">
    <property type="component" value="Unassembled WGS sequence"/>
</dbReference>
<feature type="compositionally biased region" description="Polar residues" evidence="1">
    <location>
        <begin position="33"/>
        <end position="42"/>
    </location>
</feature>
<reference evidence="3" key="1">
    <citation type="submission" date="2016-06" db="EMBL/GenBank/DDBJ databases">
        <authorList>
            <person name="Sutton G."/>
            <person name="Brinkac L."/>
            <person name="Sanka R."/>
            <person name="Adams M."/>
            <person name="Lau E."/>
            <person name="Sam S."/>
            <person name="Sreng N."/>
            <person name="Him V."/>
            <person name="Kerleguer A."/>
            <person name="Cheng S."/>
        </authorList>
    </citation>
    <scope>NUCLEOTIDE SEQUENCE [LARGE SCALE GENOMIC DNA]</scope>
    <source>
        <strain evidence="3">E861</strain>
    </source>
</reference>
<dbReference type="AlphaFoldDB" id="A0A1A2YTR3"/>
<name>A0A1A2YTR3_9MYCO</name>
<dbReference type="InterPro" id="IPR013207">
    <property type="entry name" value="LGFP"/>
</dbReference>
<proteinExistence type="predicted"/>
<evidence type="ECO:0000313" key="2">
    <source>
        <dbReference type="EMBL" id="OBI40828.1"/>
    </source>
</evidence>
<organism evidence="2 3">
    <name type="scientific">Mycobacterium kyorinense</name>
    <dbReference type="NCBI Taxonomy" id="487514"/>
    <lineage>
        <taxon>Bacteria</taxon>
        <taxon>Bacillati</taxon>
        <taxon>Actinomycetota</taxon>
        <taxon>Actinomycetes</taxon>
        <taxon>Mycobacteriales</taxon>
        <taxon>Mycobacteriaceae</taxon>
        <taxon>Mycobacterium</taxon>
    </lineage>
</organism>
<feature type="region of interest" description="Disordered" evidence="1">
    <location>
        <begin position="20"/>
        <end position="42"/>
    </location>
</feature>
<gene>
    <name evidence="2" type="ORF">A5707_08285</name>
</gene>
<evidence type="ECO:0000256" key="1">
    <source>
        <dbReference type="SAM" id="MobiDB-lite"/>
    </source>
</evidence>
<comment type="caution">
    <text evidence="2">The sequence shown here is derived from an EMBL/GenBank/DDBJ whole genome shotgun (WGS) entry which is preliminary data.</text>
</comment>
<accession>A0A1A2YTR3</accession>
<dbReference type="EMBL" id="LZKJ01000193">
    <property type="protein sequence ID" value="OBI40828.1"/>
    <property type="molecule type" value="Genomic_DNA"/>
</dbReference>
<sequence>MATPSGQFVVQGVILHKYNETGGPTGPLGAPISNEQSGPNGGQYSKFQTGVIYWSPRTGAHVLSGDVRLAWLNHGGAEGPLGYPTSDQHTVPGGWQAEFEHGTITVTDGQPHIKIYQ</sequence>
<evidence type="ECO:0000313" key="3">
    <source>
        <dbReference type="Proteomes" id="UP000093592"/>
    </source>
</evidence>